<feature type="compositionally biased region" description="Polar residues" evidence="2">
    <location>
        <begin position="237"/>
        <end position="279"/>
    </location>
</feature>
<dbReference type="FunFam" id="1.20.1260.60:FF:000003">
    <property type="entry name" value="IST1-like protein isoform A"/>
    <property type="match status" value="1"/>
</dbReference>
<feature type="compositionally biased region" description="Basic and acidic residues" evidence="2">
    <location>
        <begin position="671"/>
        <end position="681"/>
    </location>
</feature>
<comment type="caution">
    <text evidence="3">The sequence shown here is derived from an EMBL/GenBank/DDBJ whole genome shotgun (WGS) entry which is preliminary data.</text>
</comment>
<feature type="region of interest" description="Disordered" evidence="2">
    <location>
        <begin position="615"/>
        <end position="1085"/>
    </location>
</feature>
<dbReference type="Gene3D" id="1.20.1260.60">
    <property type="entry name" value="Vacuolar protein sorting-associated protein Ist1"/>
    <property type="match status" value="1"/>
</dbReference>
<evidence type="ECO:0000313" key="4">
    <source>
        <dbReference type="Proteomes" id="UP001179952"/>
    </source>
</evidence>
<dbReference type="Proteomes" id="UP001179952">
    <property type="component" value="Unassembled WGS sequence"/>
</dbReference>
<reference evidence="3" key="2">
    <citation type="submission" date="2023-06" db="EMBL/GenBank/DDBJ databases">
        <authorList>
            <person name="Ma L."/>
            <person name="Liu K.-W."/>
            <person name="Li Z."/>
            <person name="Hsiao Y.-Y."/>
            <person name="Qi Y."/>
            <person name="Fu T."/>
            <person name="Tang G."/>
            <person name="Zhang D."/>
            <person name="Sun W.-H."/>
            <person name="Liu D.-K."/>
            <person name="Li Y."/>
            <person name="Chen G.-Z."/>
            <person name="Liu X.-D."/>
            <person name="Liao X.-Y."/>
            <person name="Jiang Y.-T."/>
            <person name="Yu X."/>
            <person name="Hao Y."/>
            <person name="Huang J."/>
            <person name="Zhao X.-W."/>
            <person name="Ke S."/>
            <person name="Chen Y.-Y."/>
            <person name="Wu W.-L."/>
            <person name="Hsu J.-L."/>
            <person name="Lin Y.-F."/>
            <person name="Huang M.-D."/>
            <person name="Li C.-Y."/>
            <person name="Huang L."/>
            <person name="Wang Z.-W."/>
            <person name="Zhao X."/>
            <person name="Zhong W.-Y."/>
            <person name="Peng D.-H."/>
            <person name="Ahmad S."/>
            <person name="Lan S."/>
            <person name="Zhang J.-S."/>
            <person name="Tsai W.-C."/>
            <person name="Van De Peer Y."/>
            <person name="Liu Z.-J."/>
        </authorList>
    </citation>
    <scope>NUCLEOTIDE SEQUENCE</scope>
    <source>
        <strain evidence="3">SCP</strain>
        <tissue evidence="3">Leaves</tissue>
    </source>
</reference>
<evidence type="ECO:0008006" key="5">
    <source>
        <dbReference type="Google" id="ProtNLM"/>
    </source>
</evidence>
<feature type="compositionally biased region" description="Acidic residues" evidence="2">
    <location>
        <begin position="804"/>
        <end position="814"/>
    </location>
</feature>
<feature type="compositionally biased region" description="Basic and acidic residues" evidence="2">
    <location>
        <begin position="751"/>
        <end position="763"/>
    </location>
</feature>
<dbReference type="PANTHER" id="PTHR12161:SF13">
    <property type="entry name" value="REGULATOR OF VPS4 ACTIVITY IN THE MVB PATHWAY PROTEIN"/>
    <property type="match status" value="1"/>
</dbReference>
<dbReference type="AlphaFoldDB" id="A0AAV9AR11"/>
<feature type="compositionally biased region" description="Low complexity" evidence="2">
    <location>
        <begin position="311"/>
        <end position="337"/>
    </location>
</feature>
<name>A0AAV9AR11_ACOGR</name>
<dbReference type="GO" id="GO:0015031">
    <property type="term" value="P:protein transport"/>
    <property type="evidence" value="ECO:0007669"/>
    <property type="project" value="InterPro"/>
</dbReference>
<evidence type="ECO:0000256" key="1">
    <source>
        <dbReference type="ARBA" id="ARBA00005536"/>
    </source>
</evidence>
<feature type="compositionally biased region" description="Acidic residues" evidence="2">
    <location>
        <begin position="285"/>
        <end position="296"/>
    </location>
</feature>
<feature type="compositionally biased region" description="Polar residues" evidence="2">
    <location>
        <begin position="408"/>
        <end position="445"/>
    </location>
</feature>
<organism evidence="3 4">
    <name type="scientific">Acorus gramineus</name>
    <name type="common">Dwarf sweet flag</name>
    <dbReference type="NCBI Taxonomy" id="55184"/>
    <lineage>
        <taxon>Eukaryota</taxon>
        <taxon>Viridiplantae</taxon>
        <taxon>Streptophyta</taxon>
        <taxon>Embryophyta</taxon>
        <taxon>Tracheophyta</taxon>
        <taxon>Spermatophyta</taxon>
        <taxon>Magnoliopsida</taxon>
        <taxon>Liliopsida</taxon>
        <taxon>Acoraceae</taxon>
        <taxon>Acorus</taxon>
    </lineage>
</organism>
<sequence length="1102" mass="122519">MKRSSIKEKMHLKKSFDSGKCKTSLRLALARIKLLKNKRDAQVKVMRRDLSRLLETNQRQTALIRVEHVVREEKTMAAYDLIQLYCEQIVTRLPIIESQKNCPIDLKEAITSVIFASPRCADLTELHDICKHFQNKYGKEFITAALELRPDCGVNHLVVEKLSARAPDGETKIKILTAVAQEHNVKWNPEDFQEALKPHEDLLNGPTTFAGSSMKSTDSSKMHFQPPHSHKPEPATKQASNDSTRSPASFKSPSTVNNTTPSVAVPTSSQPDPKTSESNLKPEDYEQSFSDEEDEPSTQHKWNMDFKDATSAAQAAAESAERASLAARAAAELASRENSYSPRAGPKNSARISSQGGHASEISRKTDTASAKRYSGEKSRMQNQQKEEIHDNFSAGTESVYDDGGSFRSRSNRSVASQHNRTSFDGDTSNVNFQKSDQSTRTNDIGSGEGDLEIPAASQFRRGSSVGDSTFDKYLWKDEIDEDNGVELGRQESGKHVGRQPSLSDHSGAEFDGSGSEGDDHLDFNIFNREHESTMHISPRHSPKIDPWSPRQQRSDSFAMESFNHPSKADPWSPKQHRGSFEKDNDGARSHFDAEPFMMDAQTTVASQSADVMPISFDHSDAESSQNEEIEHYSFGEGIQSSVSQHKEDVFFESSKSTRINQRSNESSVSTEKKAGSESRKPAFHAISDDSDSDDSKPEYRQRTQQSFFDKSWRTHDESSPKEKSPYLNATERGSFGVKNTENCSPPTSRLSEREESLSRDSINDDQLNESGPGLNLGRLTGGFRHKRLPLPPYVTGSSLKDDPLDDPLTEQLDDASVASKPLRDTTVTEKPTISYTEKMSAASADHKREPYHQKKQSKVSSRNPMPYFDLDDDEIEDVRPYENVGGSVYKGSRLSRRTRDLPNQSESRNPSKITERSDSTDISSDIPRYKHSQSSSSNVESRSKLPAQTSRGSKDYLKPTQHKSSLEHISAAQQRSEAELLPKPPLSNARKISLTSESSVESLAQSNSLQQRSAAEPPPKPLSRNAQETSLTNEGSKSLPQDRMSTSEGGSNSSQKLEAQQKGSFSSDASQKSHSHVHPKLPDYETFAAHFASLRSNRRSS</sequence>
<evidence type="ECO:0000313" key="3">
    <source>
        <dbReference type="EMBL" id="KAK1266598.1"/>
    </source>
</evidence>
<comment type="similarity">
    <text evidence="1">Belongs to the IST1 family.</text>
</comment>
<feature type="compositionally biased region" description="Basic and acidic residues" evidence="2">
    <location>
        <begin position="374"/>
        <end position="391"/>
    </location>
</feature>
<feature type="compositionally biased region" description="Polar residues" evidence="2">
    <location>
        <begin position="738"/>
        <end position="748"/>
    </location>
</feature>
<feature type="compositionally biased region" description="Polar residues" evidence="2">
    <location>
        <begin position="205"/>
        <end position="219"/>
    </location>
</feature>
<feature type="compositionally biased region" description="Polar residues" evidence="2">
    <location>
        <begin position="902"/>
        <end position="913"/>
    </location>
</feature>
<gene>
    <name evidence="3" type="ORF">QJS04_geneDACA002541</name>
</gene>
<dbReference type="InterPro" id="IPR042277">
    <property type="entry name" value="IST1-like"/>
</dbReference>
<feature type="compositionally biased region" description="Polar residues" evidence="2">
    <location>
        <begin position="654"/>
        <end position="670"/>
    </location>
</feature>
<evidence type="ECO:0000256" key="2">
    <source>
        <dbReference type="SAM" id="MobiDB-lite"/>
    </source>
</evidence>
<feature type="region of interest" description="Disordered" evidence="2">
    <location>
        <begin position="201"/>
        <end position="592"/>
    </location>
</feature>
<dbReference type="PANTHER" id="PTHR12161">
    <property type="entry name" value="IST1 FAMILY MEMBER"/>
    <property type="match status" value="1"/>
</dbReference>
<feature type="compositionally biased region" description="Polar residues" evidence="2">
    <location>
        <begin position="1025"/>
        <end position="1073"/>
    </location>
</feature>
<accession>A0AAV9AR11</accession>
<feature type="compositionally biased region" description="Basic and acidic residues" evidence="2">
    <location>
        <begin position="518"/>
        <end position="534"/>
    </location>
</feature>
<protein>
    <recommendedName>
        <fullName evidence="5">IST1 homolog</fullName>
    </recommendedName>
</protein>
<feature type="compositionally biased region" description="Basic and acidic residues" evidence="2">
    <location>
        <begin position="579"/>
        <end position="592"/>
    </location>
</feature>
<dbReference type="Pfam" id="PF03398">
    <property type="entry name" value="Ist1"/>
    <property type="match status" value="1"/>
</dbReference>
<proteinExistence type="inferred from homology"/>
<dbReference type="InterPro" id="IPR005061">
    <property type="entry name" value="Ist1"/>
</dbReference>
<reference evidence="3" key="1">
    <citation type="journal article" date="2023" name="Nat. Commun.">
        <title>Diploid and tetraploid genomes of Acorus and the evolution of monocots.</title>
        <authorList>
            <person name="Ma L."/>
            <person name="Liu K.W."/>
            <person name="Li Z."/>
            <person name="Hsiao Y.Y."/>
            <person name="Qi Y."/>
            <person name="Fu T."/>
            <person name="Tang G.D."/>
            <person name="Zhang D."/>
            <person name="Sun W.H."/>
            <person name="Liu D.K."/>
            <person name="Li Y."/>
            <person name="Chen G.Z."/>
            <person name="Liu X.D."/>
            <person name="Liao X.Y."/>
            <person name="Jiang Y.T."/>
            <person name="Yu X."/>
            <person name="Hao Y."/>
            <person name="Huang J."/>
            <person name="Zhao X.W."/>
            <person name="Ke S."/>
            <person name="Chen Y.Y."/>
            <person name="Wu W.L."/>
            <person name="Hsu J.L."/>
            <person name="Lin Y.F."/>
            <person name="Huang M.D."/>
            <person name="Li C.Y."/>
            <person name="Huang L."/>
            <person name="Wang Z.W."/>
            <person name="Zhao X."/>
            <person name="Zhong W.Y."/>
            <person name="Peng D.H."/>
            <person name="Ahmad S."/>
            <person name="Lan S."/>
            <person name="Zhang J.S."/>
            <person name="Tsai W.C."/>
            <person name="Van de Peer Y."/>
            <person name="Liu Z.J."/>
        </authorList>
    </citation>
    <scope>NUCLEOTIDE SEQUENCE</scope>
    <source>
        <strain evidence="3">SCP</strain>
    </source>
</reference>
<dbReference type="EMBL" id="JAUJYN010000007">
    <property type="protein sequence ID" value="KAK1266598.1"/>
    <property type="molecule type" value="Genomic_DNA"/>
</dbReference>
<feature type="compositionally biased region" description="Polar residues" evidence="2">
    <location>
        <begin position="829"/>
        <end position="838"/>
    </location>
</feature>
<keyword evidence="4" id="KW-1185">Reference proteome</keyword>
<feature type="compositionally biased region" description="Basic and acidic residues" evidence="2">
    <location>
        <begin position="711"/>
        <end position="725"/>
    </location>
</feature>
<feature type="compositionally biased region" description="Polar residues" evidence="2">
    <location>
        <begin position="994"/>
        <end position="1014"/>
    </location>
</feature>